<evidence type="ECO:0000259" key="3">
    <source>
        <dbReference type="Pfam" id="PF20428"/>
    </source>
</evidence>
<dbReference type="AlphaFoldDB" id="A0A4P9XJH9"/>
<sequence>MARIWEDIAKPECLKNSLFSEFFDCMVVGLPPKPFSPDQFNEAVNKLRLRFTDPNHSDYVFKPCYHRGIPIDGFSHYASGIWDAVLADDMLSIPSQQMLLAEYRCAELRSEASTAFKSNISAITAQINDGKTVDGLGKLMEKARNEAIAIFDANAKHYHHDVYTGMRSKLYETFNEQLSILFRNQLDTMAANLAEQFDTEVGSLRASSAALFTAKADRLRLRALGNFEKAAKDMLIKGTDWAFSKELELLHEKLSKKALHYCNENASRLQAEEDKRRHEERLKQEEERRRKEMENARQEARMRSEAQEKQRQEEKRQHEKELELLKEKIRLQEKINKLEQLRLEKEMRQQMEEGRRAEIRRRNEERRREETVRRHREEMARQQEQLRKLKEEERRKEAQRKEEEEKRRKELEEEEEARQKREADECEKNRKREMIENIAVSAAFCAGPVTGLVAGGVVALGKLLF</sequence>
<evidence type="ECO:0000256" key="2">
    <source>
        <dbReference type="SAM" id="Phobius"/>
    </source>
</evidence>
<dbReference type="OrthoDB" id="1597724at2759"/>
<name>A0A4P9XJH9_9FUNG</name>
<gene>
    <name evidence="4" type="ORF">THASP1DRAFT_32264</name>
</gene>
<dbReference type="Proteomes" id="UP000271241">
    <property type="component" value="Unassembled WGS sequence"/>
</dbReference>
<keyword evidence="5" id="KW-1185">Reference proteome</keyword>
<dbReference type="Pfam" id="PF05879">
    <property type="entry name" value="RHD3_GTPase"/>
    <property type="match status" value="1"/>
</dbReference>
<dbReference type="GO" id="GO:0016320">
    <property type="term" value="P:endoplasmic reticulum membrane fusion"/>
    <property type="evidence" value="ECO:0007669"/>
    <property type="project" value="TreeGrafter"/>
</dbReference>
<feature type="region of interest" description="Disordered" evidence="1">
    <location>
        <begin position="268"/>
        <end position="319"/>
    </location>
</feature>
<dbReference type="EMBL" id="KZ993002">
    <property type="protein sequence ID" value="RKP05908.1"/>
    <property type="molecule type" value="Genomic_DNA"/>
</dbReference>
<evidence type="ECO:0000256" key="1">
    <source>
        <dbReference type="SAM" id="MobiDB-lite"/>
    </source>
</evidence>
<keyword evidence="2" id="KW-1133">Transmembrane helix</keyword>
<feature type="domain" description="Sey1/RHD3-like three-helix bundle" evidence="3">
    <location>
        <begin position="135"/>
        <end position="282"/>
    </location>
</feature>
<dbReference type="GO" id="GO:0005783">
    <property type="term" value="C:endoplasmic reticulum"/>
    <property type="evidence" value="ECO:0007669"/>
    <property type="project" value="TreeGrafter"/>
</dbReference>
<protein>
    <submittedName>
        <fullName evidence="4">Root hair defective 3 GTP-binding protein-domain-containing protein</fullName>
    </submittedName>
</protein>
<accession>A0A4P9XJH9</accession>
<organism evidence="4 5">
    <name type="scientific">Thamnocephalis sphaerospora</name>
    <dbReference type="NCBI Taxonomy" id="78915"/>
    <lineage>
        <taxon>Eukaryota</taxon>
        <taxon>Fungi</taxon>
        <taxon>Fungi incertae sedis</taxon>
        <taxon>Zoopagomycota</taxon>
        <taxon>Zoopagomycotina</taxon>
        <taxon>Zoopagomycetes</taxon>
        <taxon>Zoopagales</taxon>
        <taxon>Sigmoideomycetaceae</taxon>
        <taxon>Thamnocephalis</taxon>
    </lineage>
</organism>
<feature type="transmembrane region" description="Helical" evidence="2">
    <location>
        <begin position="438"/>
        <end position="460"/>
    </location>
</feature>
<evidence type="ECO:0000313" key="5">
    <source>
        <dbReference type="Proteomes" id="UP000271241"/>
    </source>
</evidence>
<keyword evidence="2" id="KW-0472">Membrane</keyword>
<evidence type="ECO:0000313" key="4">
    <source>
        <dbReference type="EMBL" id="RKP05908.1"/>
    </source>
</evidence>
<feature type="compositionally biased region" description="Basic and acidic residues" evidence="1">
    <location>
        <begin position="270"/>
        <end position="319"/>
    </location>
</feature>
<reference evidence="5" key="1">
    <citation type="journal article" date="2018" name="Nat. Microbiol.">
        <title>Leveraging single-cell genomics to expand the fungal tree of life.</title>
        <authorList>
            <person name="Ahrendt S.R."/>
            <person name="Quandt C.A."/>
            <person name="Ciobanu D."/>
            <person name="Clum A."/>
            <person name="Salamov A."/>
            <person name="Andreopoulos B."/>
            <person name="Cheng J.F."/>
            <person name="Woyke T."/>
            <person name="Pelin A."/>
            <person name="Henrissat B."/>
            <person name="Reynolds N.K."/>
            <person name="Benny G.L."/>
            <person name="Smith M.E."/>
            <person name="James T.Y."/>
            <person name="Grigoriev I.V."/>
        </authorList>
    </citation>
    <scope>NUCLEOTIDE SEQUENCE [LARGE SCALE GENOMIC DNA]</scope>
    <source>
        <strain evidence="5">RSA 1356</strain>
    </source>
</reference>
<keyword evidence="2" id="KW-0812">Transmembrane</keyword>
<dbReference type="InterPro" id="IPR046758">
    <property type="entry name" value="Sey1/RHD3-like_3HB"/>
</dbReference>
<dbReference type="GO" id="GO:0003924">
    <property type="term" value="F:GTPase activity"/>
    <property type="evidence" value="ECO:0007669"/>
    <property type="project" value="TreeGrafter"/>
</dbReference>
<dbReference type="Pfam" id="PF20428">
    <property type="entry name" value="Sey1_3HB"/>
    <property type="match status" value="1"/>
</dbReference>
<feature type="region of interest" description="Disordered" evidence="1">
    <location>
        <begin position="363"/>
        <end position="430"/>
    </location>
</feature>
<dbReference type="PANTHER" id="PTHR45923">
    <property type="entry name" value="PROTEIN SEY1"/>
    <property type="match status" value="1"/>
</dbReference>
<dbReference type="PANTHER" id="PTHR45923:SF2">
    <property type="entry name" value="PROTEIN SEY1"/>
    <property type="match status" value="1"/>
</dbReference>
<dbReference type="InterPro" id="IPR008803">
    <property type="entry name" value="RHD3/Sey1"/>
</dbReference>
<proteinExistence type="predicted"/>